<feature type="compositionally biased region" description="Low complexity" evidence="1">
    <location>
        <begin position="135"/>
        <end position="147"/>
    </location>
</feature>
<keyword evidence="2" id="KW-0732">Signal</keyword>
<protein>
    <recommendedName>
        <fullName evidence="5">Lipoprotein</fullName>
    </recommendedName>
</protein>
<sequence length="183" mass="19084">MKRGIYLLLPWVALLAGCVDDAASYLIDGKDHALTIIREQPYFWKKTVTLDVVAARLPDCQRRHKITTAPLNSQIELWQAGPETYLLQVGDKVFLSETQTCEGFRRLDGPPPGGMGTKLGVFRDQGQGQGLRFQAAPAPANPAPGAAPGTGSGAGVVPSSSPDGADGAGASAQGDGAPATTSR</sequence>
<keyword evidence="4" id="KW-1185">Reference proteome</keyword>
<dbReference type="PROSITE" id="PS51257">
    <property type="entry name" value="PROKAR_LIPOPROTEIN"/>
    <property type="match status" value="1"/>
</dbReference>
<reference evidence="3" key="1">
    <citation type="submission" date="2020-11" db="EMBL/GenBank/DDBJ databases">
        <title>Azospira inquinata sp. nov.</title>
        <authorList>
            <person name="Moe W.M."/>
            <person name="Mikes M.C."/>
        </authorList>
    </citation>
    <scope>NUCLEOTIDE SEQUENCE</scope>
    <source>
        <strain evidence="3">Azo-3</strain>
    </source>
</reference>
<proteinExistence type="predicted"/>
<accession>A0A975XVH5</accession>
<feature type="signal peptide" evidence="2">
    <location>
        <begin position="1"/>
        <end position="22"/>
    </location>
</feature>
<name>A0A975XVH5_9RHOO</name>
<feature type="chain" id="PRO_5037859810" description="Lipoprotein" evidence="2">
    <location>
        <begin position="23"/>
        <end position="183"/>
    </location>
</feature>
<feature type="region of interest" description="Disordered" evidence="1">
    <location>
        <begin position="134"/>
        <end position="183"/>
    </location>
</feature>
<evidence type="ECO:0000313" key="3">
    <source>
        <dbReference type="EMBL" id="QWT49834.1"/>
    </source>
</evidence>
<gene>
    <name evidence="3" type="ORF">Azoinq_04285</name>
</gene>
<dbReference type="AlphaFoldDB" id="A0A975XVH5"/>
<feature type="compositionally biased region" description="Low complexity" evidence="1">
    <location>
        <begin position="155"/>
        <end position="183"/>
    </location>
</feature>
<organism evidence="3 4">
    <name type="scientific">Azospira inquinata</name>
    <dbReference type="NCBI Taxonomy" id="2785627"/>
    <lineage>
        <taxon>Bacteria</taxon>
        <taxon>Pseudomonadati</taxon>
        <taxon>Pseudomonadota</taxon>
        <taxon>Betaproteobacteria</taxon>
        <taxon>Rhodocyclales</taxon>
        <taxon>Rhodocyclaceae</taxon>
        <taxon>Azospira</taxon>
    </lineage>
</organism>
<evidence type="ECO:0000256" key="1">
    <source>
        <dbReference type="SAM" id="MobiDB-lite"/>
    </source>
</evidence>
<dbReference type="Proteomes" id="UP000683428">
    <property type="component" value="Chromosome"/>
</dbReference>
<dbReference type="KEGG" id="aiq:Azoinq_04285"/>
<dbReference type="RefSeq" id="WP_216131957.1">
    <property type="nucleotide sequence ID" value="NZ_CP064782.1"/>
</dbReference>
<dbReference type="EMBL" id="CP064782">
    <property type="protein sequence ID" value="QWT49834.1"/>
    <property type="molecule type" value="Genomic_DNA"/>
</dbReference>
<evidence type="ECO:0000313" key="4">
    <source>
        <dbReference type="Proteomes" id="UP000683428"/>
    </source>
</evidence>
<evidence type="ECO:0008006" key="5">
    <source>
        <dbReference type="Google" id="ProtNLM"/>
    </source>
</evidence>
<evidence type="ECO:0000256" key="2">
    <source>
        <dbReference type="SAM" id="SignalP"/>
    </source>
</evidence>